<feature type="region of interest" description="Disordered" evidence="1">
    <location>
        <begin position="344"/>
        <end position="363"/>
    </location>
</feature>
<dbReference type="AlphaFoldDB" id="A0A8S3YQD4"/>
<evidence type="ECO:0000313" key="3">
    <source>
        <dbReference type="Proteomes" id="UP000678393"/>
    </source>
</evidence>
<evidence type="ECO:0000256" key="1">
    <source>
        <dbReference type="SAM" id="MobiDB-lite"/>
    </source>
</evidence>
<dbReference type="Proteomes" id="UP000678393">
    <property type="component" value="Unassembled WGS sequence"/>
</dbReference>
<evidence type="ECO:0000313" key="2">
    <source>
        <dbReference type="EMBL" id="CAG5119279.1"/>
    </source>
</evidence>
<dbReference type="EMBL" id="CAJHNH020000679">
    <property type="protein sequence ID" value="CAG5119279.1"/>
    <property type="molecule type" value="Genomic_DNA"/>
</dbReference>
<feature type="non-terminal residue" evidence="2">
    <location>
        <position position="801"/>
    </location>
</feature>
<sequence>RRTLYNPFHKRDKPWDPYGVAKVDFSDLLLGVRLLELQIPIINCQTPDILGISPSSSGRLLGISGAVDGPVDQPLSSGHYIQENAMLKVKIQLAHPLNTPTSLLSKDYIAYSIECPFNRIIFIFDYQNVELLHNIRTLVMSFNARALGLDTMSQHAINTALAMYKLSIVQQCSLDLNVVTGFHVLDGEKHMFVLEGLADQAIDVLWETLPQPKQSDVRVLYNSDLCFSKRLYGSLDVDLCRVKLHEPLSVIVKQPLLYVRDMVFKPCYDALTKLHQITQMDRMRNVVKYDLFPTAEMVVVMSREFGVPYTEKDAAELKYSVSEENVEQDLPEPELSQLEVGRQDMPVDSHTPPWEQDASKDQKPKNFIEANINDVYMKSAARSLEREQHKQTYFSLDIDPAYNYSIQYLNSTELVKEQLRQYLKEQDPTARYAYNHEFLSGLFCPVNIDQENKNLEADSRARWKTEKGWTNPGKKAVRESYAHKNHPDSARVEELQEEWMENSLHTNIFKSPLDRDHYPWNDRKKDLELYCKPPPDFGNQAALSMYASEACVPEQCKAGRLENTEDWKSRVVTEDVRQYFHRLLPATEMTVKGFYSSNQLDRLKGLLKDPARKYGLRLSSNVNDIPALSVIGQPCLNKSANRTESLSRFEESGDTFCGLRPGDLPHSWTRDDNQVPCHNYEHDKFRQLKGHDFSASHKSRNPLSLRPILALRPEERDNSLFRRPFSASPYRRPLPPVNHRAQTAQSSNSQENFARIQEVASENVRVSENTALNVPAESVDDTCLESENKEEPFTQHVLATA</sequence>
<dbReference type="PANTHER" id="PTHR33667:SF7">
    <property type="entry name" value="RIKEN CDNA 1810020O05 GENE"/>
    <property type="match status" value="1"/>
</dbReference>
<dbReference type="OrthoDB" id="188352at2759"/>
<organism evidence="2 3">
    <name type="scientific">Candidula unifasciata</name>
    <dbReference type="NCBI Taxonomy" id="100452"/>
    <lineage>
        <taxon>Eukaryota</taxon>
        <taxon>Metazoa</taxon>
        <taxon>Spiralia</taxon>
        <taxon>Lophotrochozoa</taxon>
        <taxon>Mollusca</taxon>
        <taxon>Gastropoda</taxon>
        <taxon>Heterobranchia</taxon>
        <taxon>Euthyneura</taxon>
        <taxon>Panpulmonata</taxon>
        <taxon>Eupulmonata</taxon>
        <taxon>Stylommatophora</taxon>
        <taxon>Helicina</taxon>
        <taxon>Helicoidea</taxon>
        <taxon>Geomitridae</taxon>
        <taxon>Candidula</taxon>
    </lineage>
</organism>
<feature type="compositionally biased region" description="Polar residues" evidence="1">
    <location>
        <begin position="740"/>
        <end position="749"/>
    </location>
</feature>
<protein>
    <submittedName>
        <fullName evidence="2">Uncharacterized protein</fullName>
    </submittedName>
</protein>
<dbReference type="PANTHER" id="PTHR33667">
    <property type="entry name" value="SI:DKEY-57N24.6"/>
    <property type="match status" value="1"/>
</dbReference>
<gene>
    <name evidence="2" type="ORF">CUNI_LOCUS4837</name>
</gene>
<feature type="region of interest" description="Disordered" evidence="1">
    <location>
        <begin position="724"/>
        <end position="749"/>
    </location>
</feature>
<reference evidence="2" key="1">
    <citation type="submission" date="2021-04" db="EMBL/GenBank/DDBJ databases">
        <authorList>
            <consortium name="Molecular Ecology Group"/>
        </authorList>
    </citation>
    <scope>NUCLEOTIDE SEQUENCE</scope>
</reference>
<keyword evidence="3" id="KW-1185">Reference proteome</keyword>
<name>A0A8S3YQD4_9EUPU</name>
<comment type="caution">
    <text evidence="2">The sequence shown here is derived from an EMBL/GenBank/DDBJ whole genome shotgun (WGS) entry which is preliminary data.</text>
</comment>
<accession>A0A8S3YQD4</accession>
<proteinExistence type="predicted"/>